<sequence length="537" mass="61957">MPPKKSIKKRCRRRLGARSYKNYSEEMLLLAVDFVRNKNATSYDAEKQFGIPRRTIENRVKNIHSDKPGPRFRLSPEEENKFVKVLIAAGDYGCPLSQLDLKLAVYDYLKKNNKTYVFNNKLPGDWWVKNFLERHKDQLTLRSTQNITKARAEKCLEEFKEYFENLEMSLQNIPPTNIMNYDETNVSDDPGSTKCIFRRGIKYPERIVNHSKGCISIMFAATADGQLLPPYVVFKSDNLWTAWCTDGPEGTRYNRSKSGWFDSVVFLDWFINIVIPWANHLEGQKLVIGDNLSSHLNPDVIELCEAHQIRFVFLPSRSTHLTQPLDVAFFGPLKKSWRKILLQYKTDNPKQVSLNKSHFPLLLKQLMEAANMKKQNILSGFRATGIHPYNPYEVYKKLSEYEDDIKYNVDQTLLNYLKENKNPNPIKRRKNTKIKVLPGKSVSSTEISINKTTNTKTKTVTKKNTISNINISKTVTDDDQQKEEASVSKKKANALTLKRKPLKRKKRDDSPDSESTCSVVLCDSSEYDPKDDEDSET</sequence>
<dbReference type="Gene3D" id="1.10.10.60">
    <property type="entry name" value="Homeodomain-like"/>
    <property type="match status" value="1"/>
</dbReference>
<dbReference type="AlphaFoldDB" id="A0AAU9UFR1"/>
<dbReference type="Pfam" id="PF03184">
    <property type="entry name" value="DDE_1"/>
    <property type="match status" value="1"/>
</dbReference>
<feature type="domain" description="DDE-1" evidence="3">
    <location>
        <begin position="216"/>
        <end position="369"/>
    </location>
</feature>
<dbReference type="Proteomes" id="UP001153954">
    <property type="component" value="Unassembled WGS sequence"/>
</dbReference>
<organism evidence="4 5">
    <name type="scientific">Euphydryas editha</name>
    <name type="common">Edith's checkerspot</name>
    <dbReference type="NCBI Taxonomy" id="104508"/>
    <lineage>
        <taxon>Eukaryota</taxon>
        <taxon>Metazoa</taxon>
        <taxon>Ecdysozoa</taxon>
        <taxon>Arthropoda</taxon>
        <taxon>Hexapoda</taxon>
        <taxon>Insecta</taxon>
        <taxon>Pterygota</taxon>
        <taxon>Neoptera</taxon>
        <taxon>Endopterygota</taxon>
        <taxon>Lepidoptera</taxon>
        <taxon>Glossata</taxon>
        <taxon>Ditrysia</taxon>
        <taxon>Papilionoidea</taxon>
        <taxon>Nymphalidae</taxon>
        <taxon>Nymphalinae</taxon>
        <taxon>Euphydryas</taxon>
    </lineage>
</organism>
<reference evidence="4" key="1">
    <citation type="submission" date="2022-03" db="EMBL/GenBank/DDBJ databases">
        <authorList>
            <person name="Tunstrom K."/>
        </authorList>
    </citation>
    <scope>NUCLEOTIDE SEQUENCE</scope>
</reference>
<dbReference type="GO" id="GO:0003677">
    <property type="term" value="F:DNA binding"/>
    <property type="evidence" value="ECO:0007669"/>
    <property type="project" value="TreeGrafter"/>
</dbReference>
<accession>A0AAU9UFR1</accession>
<feature type="compositionally biased region" description="Acidic residues" evidence="2">
    <location>
        <begin position="525"/>
        <end position="537"/>
    </location>
</feature>
<name>A0AAU9UFR1_EUPED</name>
<feature type="compositionally biased region" description="Basic residues" evidence="2">
    <location>
        <begin position="488"/>
        <end position="506"/>
    </location>
</feature>
<dbReference type="InterPro" id="IPR036397">
    <property type="entry name" value="RNaseH_sf"/>
</dbReference>
<protein>
    <recommendedName>
        <fullName evidence="3">DDE-1 domain-containing protein</fullName>
    </recommendedName>
</protein>
<comment type="caution">
    <text evidence="4">The sequence shown here is derived from an EMBL/GenBank/DDBJ whole genome shotgun (WGS) entry which is preliminary data.</text>
</comment>
<dbReference type="InterPro" id="IPR050863">
    <property type="entry name" value="CenT-Element_Derived"/>
</dbReference>
<dbReference type="PANTHER" id="PTHR19303">
    <property type="entry name" value="TRANSPOSON"/>
    <property type="match status" value="1"/>
</dbReference>
<evidence type="ECO:0000256" key="1">
    <source>
        <dbReference type="ARBA" id="ARBA00004123"/>
    </source>
</evidence>
<evidence type="ECO:0000313" key="5">
    <source>
        <dbReference type="Proteomes" id="UP001153954"/>
    </source>
</evidence>
<evidence type="ECO:0000259" key="3">
    <source>
        <dbReference type="Pfam" id="PF03184"/>
    </source>
</evidence>
<feature type="region of interest" description="Disordered" evidence="2">
    <location>
        <begin position="476"/>
        <end position="537"/>
    </location>
</feature>
<dbReference type="Gene3D" id="3.30.420.10">
    <property type="entry name" value="Ribonuclease H-like superfamily/Ribonuclease H"/>
    <property type="match status" value="1"/>
</dbReference>
<comment type="subcellular location">
    <subcellularLocation>
        <location evidence="1">Nucleus</location>
    </subcellularLocation>
</comment>
<dbReference type="GO" id="GO:0005634">
    <property type="term" value="C:nucleus"/>
    <property type="evidence" value="ECO:0007669"/>
    <property type="project" value="UniProtKB-SubCell"/>
</dbReference>
<dbReference type="InterPro" id="IPR009057">
    <property type="entry name" value="Homeodomain-like_sf"/>
</dbReference>
<evidence type="ECO:0000256" key="2">
    <source>
        <dbReference type="SAM" id="MobiDB-lite"/>
    </source>
</evidence>
<proteinExistence type="predicted"/>
<gene>
    <name evidence="4" type="ORF">EEDITHA_LOCUS13302</name>
</gene>
<dbReference type="InterPro" id="IPR004875">
    <property type="entry name" value="DDE_SF_endonuclease_dom"/>
</dbReference>
<keyword evidence="5" id="KW-1185">Reference proteome</keyword>
<dbReference type="EMBL" id="CAKOGL010000019">
    <property type="protein sequence ID" value="CAH2098155.1"/>
    <property type="molecule type" value="Genomic_DNA"/>
</dbReference>
<evidence type="ECO:0000313" key="4">
    <source>
        <dbReference type="EMBL" id="CAH2098155.1"/>
    </source>
</evidence>
<dbReference type="SUPFAM" id="SSF46689">
    <property type="entry name" value="Homeodomain-like"/>
    <property type="match status" value="1"/>
</dbReference>
<dbReference type="PANTHER" id="PTHR19303:SF74">
    <property type="entry name" value="POGO TRANSPOSABLE ELEMENT WITH KRAB DOMAIN"/>
    <property type="match status" value="1"/>
</dbReference>